<dbReference type="PANTHER" id="PTHR19306">
    <property type="entry name" value="STRUCTURAL MAINTENANCE OF CHROMOSOMES 5,6 SMC5, SMC6"/>
    <property type="match status" value="1"/>
</dbReference>
<feature type="domain" description="RecF/RecN/SMC N-terminal" evidence="14">
    <location>
        <begin position="69"/>
        <end position="1125"/>
    </location>
</feature>
<evidence type="ECO:0000256" key="1">
    <source>
        <dbReference type="ARBA" id="ARBA00004123"/>
    </source>
</evidence>
<keyword evidence="9" id="KW-0233">DNA recombination</keyword>
<dbReference type="GO" id="GO:0030915">
    <property type="term" value="C:Smc5-Smc6 complex"/>
    <property type="evidence" value="ECO:0007669"/>
    <property type="project" value="TreeGrafter"/>
</dbReference>
<name>A0A830HSL9_9CHLO</name>
<keyword evidence="7" id="KW-0067">ATP-binding</keyword>
<keyword evidence="6" id="KW-0227">DNA damage</keyword>
<dbReference type="GO" id="GO:0003684">
    <property type="term" value="F:damaged DNA binding"/>
    <property type="evidence" value="ECO:0007669"/>
    <property type="project" value="TreeGrafter"/>
</dbReference>
<evidence type="ECO:0000256" key="7">
    <source>
        <dbReference type="ARBA" id="ARBA00022840"/>
    </source>
</evidence>
<evidence type="ECO:0000256" key="13">
    <source>
        <dbReference type="SAM" id="MobiDB-lite"/>
    </source>
</evidence>
<evidence type="ECO:0000313" key="16">
    <source>
        <dbReference type="Proteomes" id="UP000660262"/>
    </source>
</evidence>
<dbReference type="Pfam" id="PF02463">
    <property type="entry name" value="SMC_N"/>
    <property type="match status" value="1"/>
</dbReference>
<evidence type="ECO:0000256" key="3">
    <source>
        <dbReference type="ARBA" id="ARBA00006793"/>
    </source>
</evidence>
<evidence type="ECO:0000256" key="2">
    <source>
        <dbReference type="ARBA" id="ARBA00004286"/>
    </source>
</evidence>
<dbReference type="GO" id="GO:0000724">
    <property type="term" value="P:double-strand break repair via homologous recombination"/>
    <property type="evidence" value="ECO:0007669"/>
    <property type="project" value="TreeGrafter"/>
</dbReference>
<dbReference type="GO" id="GO:0035861">
    <property type="term" value="C:site of double-strand break"/>
    <property type="evidence" value="ECO:0007669"/>
    <property type="project" value="TreeGrafter"/>
</dbReference>
<dbReference type="InterPro" id="IPR027417">
    <property type="entry name" value="P-loop_NTPase"/>
</dbReference>
<comment type="similarity">
    <text evidence="3">Belongs to the SMC family. SMC6 subfamily.</text>
</comment>
<evidence type="ECO:0000256" key="5">
    <source>
        <dbReference type="ARBA" id="ARBA00022741"/>
    </source>
</evidence>
<accession>A0A830HSL9</accession>
<dbReference type="InterPro" id="IPR003395">
    <property type="entry name" value="RecF/RecN/SMC_N"/>
</dbReference>
<gene>
    <name evidence="15" type="ORF">PPROV_000887600</name>
</gene>
<feature type="coiled-coil region" evidence="12">
    <location>
        <begin position="785"/>
        <end position="847"/>
    </location>
</feature>
<dbReference type="EMBL" id="BNJQ01000028">
    <property type="protein sequence ID" value="GHP10144.1"/>
    <property type="molecule type" value="Genomic_DNA"/>
</dbReference>
<comment type="caution">
    <text evidence="15">The sequence shown here is derived from an EMBL/GenBank/DDBJ whole genome shotgun (WGS) entry which is preliminary data.</text>
</comment>
<dbReference type="PANTHER" id="PTHR19306:SF6">
    <property type="entry name" value="STRUCTURAL MAINTENANCE OF CHROMOSOMES PROTEIN 6"/>
    <property type="match status" value="1"/>
</dbReference>
<keyword evidence="11" id="KW-0539">Nucleus</keyword>
<evidence type="ECO:0000259" key="14">
    <source>
        <dbReference type="Pfam" id="PF02463"/>
    </source>
</evidence>
<feature type="region of interest" description="Disordered" evidence="13">
    <location>
        <begin position="660"/>
        <end position="680"/>
    </location>
</feature>
<evidence type="ECO:0000256" key="4">
    <source>
        <dbReference type="ARBA" id="ARBA00022454"/>
    </source>
</evidence>
<keyword evidence="5" id="KW-0547">Nucleotide-binding</keyword>
<protein>
    <submittedName>
        <fullName evidence="15">Structural maintenance of chromosomes</fullName>
    </submittedName>
</protein>
<dbReference type="AlphaFoldDB" id="A0A830HSL9"/>
<sequence>MAAAGGGGGGVRRRTRAVTGASTGDGDGAGASTAGANASTAATAFIPSSSASPSWAPSSLSLFPCVGHISRVILQDFMCHAHLACSLDASTSNVITGVNGSGKSAIIAGIVAALAVSGAGSGAAGRAGKAHKKRNLIRDVGASGSASASATVWIHNAPEQDAYMHETYGPFIGVCRTLGHGAGVKLLAHDGKVVSTRVADLREVLDFLNVDVANPSVALTQDGSRAFLTTSTPAQKFDFFLRATLLDKVIDALKLIEVHGEAIEECLATRHADMLKLESERQEAITALSNLDMVTDLYEQERDIERLLVWANVYASEDAHAASSSTAETARKKIAALKSTRSAVEQSVDLARSEAEDTFQDAAKAREVEMSANEARRHAAAKEARARAAADVAREALQEGARRRAAAHASATAAAAAAVTASASATAASRSIDEKVQVKRNDLEQATAILRDAIAAKQKNEACVLRDIASVPAAASAAAAAGQRLAQFRARLSSKPPMRGFHRTPVGPIGAYITVTDPVWAAASMACIGRGFLSSYVVHDNHDRARLLAHLAGTSSSAMPPTILVARFDHVKPHAITKPWKGTITVNSVVEIAGEHSTLLRNLLIDHCRIERIALFRTFDEGKAVVFRRSKSAAAGPDEAYLADGTRLLLRGKTETVIMSGRTGGVPTAQSRKMSPAGSAAKTPNAALKQLEEEHELALADAAAAEVSLKQSTQALEREKKRVAAALENRTRVRRQLDVLEVEHNERDRVLALDEALRREQEDAPSDEEEGLCVSDATRRRHQLCDDRDRELQAAQKSLQDADEAVVNAQRHLKDAKRRAEECEQEIEESMSELAAADAELANTEAVYAAASSVLSDLAKAKEKALRQAKSLAGTSKTATRAELHIGTNASAETRAVELSRQLRIVRSRLSALSDEAGAGAVLSLDASGREAVRRRLAKKAKKSSERFEEARSTLDGALNVGHRLKQMLSGRRQALEKSMHMLKQEVAYAFNAILYNRGHTGSLDVNFETGELDVVVKMKGNENAGAQGYCAQGIASTKSGQPAGAKSKKRGKEASSGEDLRGLSGGERSYATLAFVMALARVSESPLQILDEPDVFMDPVTRQAALDLMLAEQRRSRTQLIYATPHDVNRMLESSRKRSASDAAWQCKVHVLAKRAKQT</sequence>
<dbReference type="GO" id="GO:0051276">
    <property type="term" value="P:chromosome organization"/>
    <property type="evidence" value="ECO:0007669"/>
    <property type="project" value="UniProtKB-ARBA"/>
</dbReference>
<proteinExistence type="inferred from homology"/>
<evidence type="ECO:0000256" key="11">
    <source>
        <dbReference type="ARBA" id="ARBA00023242"/>
    </source>
</evidence>
<feature type="region of interest" description="Disordered" evidence="13">
    <location>
        <begin position="1"/>
        <end position="33"/>
    </location>
</feature>
<dbReference type="OrthoDB" id="10072614at2759"/>
<feature type="region of interest" description="Disordered" evidence="13">
    <location>
        <begin position="1036"/>
        <end position="1064"/>
    </location>
</feature>
<comment type="subcellular location">
    <subcellularLocation>
        <location evidence="2">Chromosome</location>
    </subcellularLocation>
    <subcellularLocation>
        <location evidence="1">Nucleus</location>
    </subcellularLocation>
</comment>
<keyword evidence="16" id="KW-1185">Reference proteome</keyword>
<evidence type="ECO:0000256" key="6">
    <source>
        <dbReference type="ARBA" id="ARBA00022763"/>
    </source>
</evidence>
<dbReference type="GO" id="GO:0005634">
    <property type="term" value="C:nucleus"/>
    <property type="evidence" value="ECO:0007669"/>
    <property type="project" value="UniProtKB-SubCell"/>
</dbReference>
<feature type="compositionally biased region" description="Basic and acidic residues" evidence="13">
    <location>
        <begin position="1053"/>
        <end position="1062"/>
    </location>
</feature>
<dbReference type="Gene3D" id="3.40.50.300">
    <property type="entry name" value="P-loop containing nucleotide triphosphate hydrolases"/>
    <property type="match status" value="2"/>
</dbReference>
<dbReference type="SUPFAM" id="SSF52540">
    <property type="entry name" value="P-loop containing nucleoside triphosphate hydrolases"/>
    <property type="match status" value="1"/>
</dbReference>
<evidence type="ECO:0000256" key="9">
    <source>
        <dbReference type="ARBA" id="ARBA00023172"/>
    </source>
</evidence>
<evidence type="ECO:0000313" key="15">
    <source>
        <dbReference type="EMBL" id="GHP10144.1"/>
    </source>
</evidence>
<evidence type="ECO:0000256" key="10">
    <source>
        <dbReference type="ARBA" id="ARBA00023204"/>
    </source>
</evidence>
<keyword evidence="4" id="KW-0158">Chromosome</keyword>
<keyword evidence="10" id="KW-0234">DNA repair</keyword>
<dbReference type="Proteomes" id="UP000660262">
    <property type="component" value="Unassembled WGS sequence"/>
</dbReference>
<organism evidence="15 16">
    <name type="scientific">Pycnococcus provasolii</name>
    <dbReference type="NCBI Taxonomy" id="41880"/>
    <lineage>
        <taxon>Eukaryota</taxon>
        <taxon>Viridiplantae</taxon>
        <taxon>Chlorophyta</taxon>
        <taxon>Pseudoscourfieldiophyceae</taxon>
        <taxon>Pseudoscourfieldiales</taxon>
        <taxon>Pycnococcaceae</taxon>
        <taxon>Pycnococcus</taxon>
    </lineage>
</organism>
<reference evidence="15" key="1">
    <citation type="submission" date="2020-10" db="EMBL/GenBank/DDBJ databases">
        <title>Unveiling of a novel bifunctional photoreceptor, Dualchrome1, isolated from a cosmopolitan green alga.</title>
        <authorList>
            <person name="Suzuki S."/>
            <person name="Kawachi M."/>
        </authorList>
    </citation>
    <scope>NUCLEOTIDE SEQUENCE</scope>
    <source>
        <strain evidence="15">NIES 2893</strain>
    </source>
</reference>
<evidence type="ECO:0000256" key="12">
    <source>
        <dbReference type="SAM" id="Coils"/>
    </source>
</evidence>
<feature type="compositionally biased region" description="Gly residues" evidence="13">
    <location>
        <begin position="1"/>
        <end position="10"/>
    </location>
</feature>
<keyword evidence="8 12" id="KW-0175">Coiled coil</keyword>
<evidence type="ECO:0000256" key="8">
    <source>
        <dbReference type="ARBA" id="ARBA00023054"/>
    </source>
</evidence>
<feature type="coiled-coil region" evidence="12">
    <location>
        <begin position="688"/>
        <end position="743"/>
    </location>
</feature>
<dbReference type="GO" id="GO:0005524">
    <property type="term" value="F:ATP binding"/>
    <property type="evidence" value="ECO:0007669"/>
    <property type="project" value="UniProtKB-KW"/>
</dbReference>
<dbReference type="GO" id="GO:0003697">
    <property type="term" value="F:single-stranded DNA binding"/>
    <property type="evidence" value="ECO:0007669"/>
    <property type="project" value="TreeGrafter"/>
</dbReference>